<name>A0ABV5EUN0_9MICO</name>
<sequence length="102" mass="9963">MAAEFAVVVPAAMLLVLLAVAALAAAGTQIRLEHAAAQAARLVARGEDPGRAAAAVQAAAGGAALDVRSDADLTCAIVTADHAIPLPLPSLRAESCALTGGL</sequence>
<dbReference type="EMBL" id="JBHLHV010000002">
    <property type="protein sequence ID" value="MFB8893682.1"/>
    <property type="molecule type" value="Genomic_DNA"/>
</dbReference>
<proteinExistence type="predicted"/>
<keyword evidence="2" id="KW-1185">Reference proteome</keyword>
<dbReference type="Proteomes" id="UP001589643">
    <property type="component" value="Unassembled WGS sequence"/>
</dbReference>
<protein>
    <submittedName>
        <fullName evidence="1">TadE family type IV pilus minor pilin</fullName>
    </submittedName>
</protein>
<evidence type="ECO:0000313" key="1">
    <source>
        <dbReference type="EMBL" id="MFB8893682.1"/>
    </source>
</evidence>
<dbReference type="InterPro" id="IPR049790">
    <property type="entry name" value="Rv3655c/TadE"/>
</dbReference>
<evidence type="ECO:0000313" key="2">
    <source>
        <dbReference type="Proteomes" id="UP001589643"/>
    </source>
</evidence>
<dbReference type="NCBIfam" id="NF041390">
    <property type="entry name" value="TadE_Rv3655c"/>
    <property type="match status" value="1"/>
</dbReference>
<organism evidence="1 2">
    <name type="scientific">Microbacterium plantarum</name>
    <dbReference type="NCBI Taxonomy" id="1816425"/>
    <lineage>
        <taxon>Bacteria</taxon>
        <taxon>Bacillati</taxon>
        <taxon>Actinomycetota</taxon>
        <taxon>Actinomycetes</taxon>
        <taxon>Micrococcales</taxon>
        <taxon>Microbacteriaceae</taxon>
        <taxon>Microbacterium</taxon>
    </lineage>
</organism>
<reference evidence="1 2" key="1">
    <citation type="submission" date="2024-08" db="EMBL/GenBank/DDBJ databases">
        <title>Heavy metals resistant antinobacteria isolated from wastewater.</title>
        <authorList>
            <person name="Roman Ponce B."/>
            <person name="Blanco Mercado M.A."/>
            <person name="Avila Aldana I.N."/>
            <person name="Morales Arrieta S."/>
        </authorList>
    </citation>
    <scope>NUCLEOTIDE SEQUENCE [LARGE SCALE GENOMIC DNA]</scope>
    <source>
        <strain evidence="2">sma-1</strain>
    </source>
</reference>
<dbReference type="RefSeq" id="WP_240309716.1">
    <property type="nucleotide sequence ID" value="NZ_JBHLHV010000002.1"/>
</dbReference>
<gene>
    <name evidence="1" type="ORF">AB7P39_12610</name>
</gene>
<accession>A0ABV5EUN0</accession>
<comment type="caution">
    <text evidence="1">The sequence shown here is derived from an EMBL/GenBank/DDBJ whole genome shotgun (WGS) entry which is preliminary data.</text>
</comment>